<evidence type="ECO:0000313" key="2">
    <source>
        <dbReference type="Proteomes" id="UP001320326"/>
    </source>
</evidence>
<reference evidence="1 2" key="1">
    <citation type="journal article" date="2022" name="Int. J. Syst. Evol. Microbiol.">
        <title>&lt;i&gt;Sideroxyarcus emersonii&lt;/i&gt; gen. nov. sp. nov., a neutrophilic, microaerobic iron- and thiosulfate-oxidizing bacterium isolated from iron-rich wetland sediment.</title>
        <authorList>
            <person name="Kato S."/>
            <person name="Itoh T."/>
            <person name="Iino T."/>
            <person name="Ohkuma M."/>
        </authorList>
    </citation>
    <scope>NUCLEOTIDE SEQUENCE [LARGE SCALE GENOMIC DNA]</scope>
    <source>
        <strain evidence="1 2">MIZ01</strain>
    </source>
</reference>
<dbReference type="EMBL" id="AP023423">
    <property type="protein sequence ID" value="BCK88849.1"/>
    <property type="molecule type" value="Genomic_DNA"/>
</dbReference>
<proteinExistence type="predicted"/>
<protein>
    <submittedName>
        <fullName evidence="1">Uncharacterized protein</fullName>
    </submittedName>
</protein>
<dbReference type="KEGG" id="seme:MIZ01_2655"/>
<keyword evidence="2" id="KW-1185">Reference proteome</keyword>
<evidence type="ECO:0000313" key="1">
    <source>
        <dbReference type="EMBL" id="BCK88849.1"/>
    </source>
</evidence>
<dbReference type="Proteomes" id="UP001320326">
    <property type="component" value="Chromosome"/>
</dbReference>
<accession>A0AAN1XCP5</accession>
<gene>
    <name evidence="1" type="ORF">MIZ01_2655</name>
</gene>
<dbReference type="AlphaFoldDB" id="A0AAN1XCP5"/>
<sequence>MKISRLARFPHPVLEEFTNDYVKGEFEIGIEIAESMKTGALRVHYNFRLTEETLSKHLAEKKAKACLFITCLETYYNRLHQIDSSNGELEVDQGLLSGNVNLLPLIIAAEEGIILSSDKLHEDFHNLKFHLGNGEILAIGNEFQINVGREKLAPIESIFDMAINNDVPPGQYRVNLDEERITILAEKETYTSIYNMRYTAPGKPILLNSVYLPAVMEVLTVLQQDVGSYQDKRWYKVFEAKCAQENVDLANPDLLKDSQKLLKSPFNRVVTLMQELS</sequence>
<dbReference type="RefSeq" id="WP_237247356.1">
    <property type="nucleotide sequence ID" value="NZ_AP023423.1"/>
</dbReference>
<organism evidence="1 2">
    <name type="scientific">Sideroxyarcus emersonii</name>
    <dbReference type="NCBI Taxonomy" id="2764705"/>
    <lineage>
        <taxon>Bacteria</taxon>
        <taxon>Pseudomonadati</taxon>
        <taxon>Pseudomonadota</taxon>
        <taxon>Betaproteobacteria</taxon>
        <taxon>Nitrosomonadales</taxon>
        <taxon>Gallionellaceae</taxon>
        <taxon>Sideroxyarcus</taxon>
    </lineage>
</organism>
<name>A0AAN1XCP5_9PROT</name>